<evidence type="ECO:0000259" key="2">
    <source>
        <dbReference type="Pfam" id="PF12850"/>
    </source>
</evidence>
<sequence length="247" mass="26986">MKQALITDMHANREAFEAVLEHAGAQGATQYAFLGDYVGYGADPGWVIDRVREFVAQGAMAVMGNHDAAVVQGAGSGMREDARAAVEWTRSQLKPEQLDFLAKLPMHQQRDDRLYVHANAFDPGGWEYVLGRSEAVRSLHATRQRLTFCGHMHEPMLFHLSGTGKAGDFAPVAGVPIPLLSNRQWLAIPGSVGQPRDGNPAAAYAMLDLANAELTFHRVPYNIEGAAQRIREAGLPDRLAARLFEGE</sequence>
<keyword evidence="4" id="KW-1185">Reference proteome</keyword>
<dbReference type="GO" id="GO:0005737">
    <property type="term" value="C:cytoplasm"/>
    <property type="evidence" value="ECO:0007669"/>
    <property type="project" value="TreeGrafter"/>
</dbReference>
<dbReference type="Gene3D" id="3.60.21.10">
    <property type="match status" value="1"/>
</dbReference>
<protein>
    <submittedName>
        <fullName evidence="3">Putative phosphodiesterase</fullName>
    </submittedName>
</protein>
<evidence type="ECO:0000313" key="4">
    <source>
        <dbReference type="Proteomes" id="UP000295361"/>
    </source>
</evidence>
<dbReference type="InterPro" id="IPR011152">
    <property type="entry name" value="Pesterase_MJ0912"/>
</dbReference>
<name>A0A4R6QIY0_9BURK</name>
<dbReference type="InterPro" id="IPR050126">
    <property type="entry name" value="Ap4A_hydrolase"/>
</dbReference>
<evidence type="ECO:0000313" key="3">
    <source>
        <dbReference type="EMBL" id="TDP63077.1"/>
    </source>
</evidence>
<dbReference type="Proteomes" id="UP000295361">
    <property type="component" value="Unassembled WGS sequence"/>
</dbReference>
<organism evidence="3 4">
    <name type="scientific">Roseateles toxinivorans</name>
    <dbReference type="NCBI Taxonomy" id="270368"/>
    <lineage>
        <taxon>Bacteria</taxon>
        <taxon>Pseudomonadati</taxon>
        <taxon>Pseudomonadota</taxon>
        <taxon>Betaproteobacteria</taxon>
        <taxon>Burkholderiales</taxon>
        <taxon>Sphaerotilaceae</taxon>
        <taxon>Roseateles</taxon>
    </lineage>
</organism>
<dbReference type="CDD" id="cd00838">
    <property type="entry name" value="MPP_superfamily"/>
    <property type="match status" value="1"/>
</dbReference>
<dbReference type="PANTHER" id="PTHR42850">
    <property type="entry name" value="METALLOPHOSPHOESTERASE"/>
    <property type="match status" value="1"/>
</dbReference>
<accession>A0A4R6QIY0</accession>
<dbReference type="InterPro" id="IPR029052">
    <property type="entry name" value="Metallo-depent_PP-like"/>
</dbReference>
<feature type="domain" description="Calcineurin-like phosphoesterase" evidence="2">
    <location>
        <begin position="1"/>
        <end position="211"/>
    </location>
</feature>
<dbReference type="RefSeq" id="WP_133702270.1">
    <property type="nucleotide sequence ID" value="NZ_SNXS01000005.1"/>
</dbReference>
<dbReference type="GO" id="GO:0016791">
    <property type="term" value="F:phosphatase activity"/>
    <property type="evidence" value="ECO:0007669"/>
    <property type="project" value="TreeGrafter"/>
</dbReference>
<evidence type="ECO:0000256" key="1">
    <source>
        <dbReference type="ARBA" id="ARBA00008950"/>
    </source>
</evidence>
<proteinExistence type="inferred from homology"/>
<dbReference type="SUPFAM" id="SSF56300">
    <property type="entry name" value="Metallo-dependent phosphatases"/>
    <property type="match status" value="1"/>
</dbReference>
<dbReference type="InterPro" id="IPR024654">
    <property type="entry name" value="Calcineurin-like_PHP_lpxH"/>
</dbReference>
<dbReference type="OrthoDB" id="9813918at2"/>
<gene>
    <name evidence="3" type="ORF">DES47_10577</name>
</gene>
<dbReference type="InParanoid" id="A0A4R6QIY0"/>
<dbReference type="PIRSF" id="PIRSF000883">
    <property type="entry name" value="Pesterase_MJ0912"/>
    <property type="match status" value="1"/>
</dbReference>
<comment type="similarity">
    <text evidence="1">Belongs to the metallophosphoesterase superfamily. YfcE family.</text>
</comment>
<dbReference type="Pfam" id="PF12850">
    <property type="entry name" value="Metallophos_2"/>
    <property type="match status" value="1"/>
</dbReference>
<dbReference type="PANTHER" id="PTHR42850:SF2">
    <property type="entry name" value="BLL5683 PROTEIN"/>
    <property type="match status" value="1"/>
</dbReference>
<dbReference type="AlphaFoldDB" id="A0A4R6QIY0"/>
<comment type="caution">
    <text evidence="3">The sequence shown here is derived from an EMBL/GenBank/DDBJ whole genome shotgun (WGS) entry which is preliminary data.</text>
</comment>
<reference evidence="3 4" key="1">
    <citation type="submission" date="2019-03" db="EMBL/GenBank/DDBJ databases">
        <title>Genomic Encyclopedia of Type Strains, Phase IV (KMG-IV): sequencing the most valuable type-strain genomes for metagenomic binning, comparative biology and taxonomic classification.</title>
        <authorList>
            <person name="Goeker M."/>
        </authorList>
    </citation>
    <scope>NUCLEOTIDE SEQUENCE [LARGE SCALE GENOMIC DNA]</scope>
    <source>
        <strain evidence="3 4">DSM 16998</strain>
    </source>
</reference>
<dbReference type="EMBL" id="SNXS01000005">
    <property type="protein sequence ID" value="TDP63077.1"/>
    <property type="molecule type" value="Genomic_DNA"/>
</dbReference>